<dbReference type="GO" id="GO:0016020">
    <property type="term" value="C:membrane"/>
    <property type="evidence" value="ECO:0007669"/>
    <property type="project" value="UniProtKB-SubCell"/>
</dbReference>
<organism evidence="7 8">
    <name type="scientific">Lasallia pustulata</name>
    <dbReference type="NCBI Taxonomy" id="136370"/>
    <lineage>
        <taxon>Eukaryota</taxon>
        <taxon>Fungi</taxon>
        <taxon>Dikarya</taxon>
        <taxon>Ascomycota</taxon>
        <taxon>Pezizomycotina</taxon>
        <taxon>Lecanoromycetes</taxon>
        <taxon>OSLEUM clade</taxon>
        <taxon>Umbilicariomycetidae</taxon>
        <taxon>Umbilicariales</taxon>
        <taxon>Umbilicariaceae</taxon>
        <taxon>Lasallia</taxon>
    </lineage>
</organism>
<proteinExistence type="inferred from homology"/>
<dbReference type="PANTHER" id="PTHR16932:SF18">
    <property type="entry name" value="INTERFERON, ALPHA-INDUCIBLE PROTEIN 27-LIKE 2"/>
    <property type="match status" value="1"/>
</dbReference>
<accession>A0A1W5D8J6</accession>
<dbReference type="Gene3D" id="6.10.110.10">
    <property type="match status" value="1"/>
</dbReference>
<protein>
    <submittedName>
        <fullName evidence="7">Uncharacterized protein</fullName>
    </submittedName>
</protein>
<dbReference type="InterPro" id="IPR009311">
    <property type="entry name" value="IFI6/IFI27-like"/>
</dbReference>
<keyword evidence="8" id="KW-1185">Reference proteome</keyword>
<sequence>MFHRTTTGCSSYIKAHPYLFAFQLTGVLFSTAAVVTLPILGALGFSALGPVAGSAAAGWQASLGIVEAGSLFTWCQSAAMGGAAVNAIIATGAAGRGVAALATATAAGESETLDVDGLMEKFREVYRRGNFREVRGHTSTE</sequence>
<dbReference type="AlphaFoldDB" id="A0A1W5D8J6"/>
<dbReference type="InterPro" id="IPR038213">
    <property type="entry name" value="IFI6/IFI27-like_sf"/>
</dbReference>
<reference evidence="8" key="1">
    <citation type="submission" date="2017-03" db="EMBL/GenBank/DDBJ databases">
        <authorList>
            <person name="Sharma R."/>
            <person name="Thines M."/>
        </authorList>
    </citation>
    <scope>NUCLEOTIDE SEQUENCE [LARGE SCALE GENOMIC DNA]</scope>
</reference>
<dbReference type="Pfam" id="PF06140">
    <property type="entry name" value="Ifi-6-16"/>
    <property type="match status" value="1"/>
</dbReference>
<name>A0A1W5D8J6_9LECA</name>
<keyword evidence="4 6" id="KW-1133">Transmembrane helix</keyword>
<dbReference type="EMBL" id="FWEW01003479">
    <property type="protein sequence ID" value="SLM39229.1"/>
    <property type="molecule type" value="Genomic_DNA"/>
</dbReference>
<dbReference type="PANTHER" id="PTHR16932">
    <property type="entry name" value="INTERFERON ALPHA-INDUCIBLE PROTEIN 27"/>
    <property type="match status" value="1"/>
</dbReference>
<evidence type="ECO:0000256" key="3">
    <source>
        <dbReference type="ARBA" id="ARBA00022692"/>
    </source>
</evidence>
<evidence type="ECO:0000256" key="4">
    <source>
        <dbReference type="ARBA" id="ARBA00022989"/>
    </source>
</evidence>
<comment type="similarity">
    <text evidence="2">Belongs to the IFI6/IFI27 family.</text>
</comment>
<evidence type="ECO:0000313" key="8">
    <source>
        <dbReference type="Proteomes" id="UP000192927"/>
    </source>
</evidence>
<comment type="subcellular location">
    <subcellularLocation>
        <location evidence="1">Membrane</location>
        <topology evidence="1">Multi-pass membrane protein</topology>
    </subcellularLocation>
</comment>
<keyword evidence="3 6" id="KW-0812">Transmembrane</keyword>
<evidence type="ECO:0000256" key="1">
    <source>
        <dbReference type="ARBA" id="ARBA00004141"/>
    </source>
</evidence>
<feature type="transmembrane region" description="Helical" evidence="6">
    <location>
        <begin position="20"/>
        <end position="45"/>
    </location>
</feature>
<evidence type="ECO:0000256" key="6">
    <source>
        <dbReference type="SAM" id="Phobius"/>
    </source>
</evidence>
<evidence type="ECO:0000313" key="7">
    <source>
        <dbReference type="EMBL" id="SLM39229.1"/>
    </source>
</evidence>
<dbReference type="Proteomes" id="UP000192927">
    <property type="component" value="Unassembled WGS sequence"/>
</dbReference>
<evidence type="ECO:0000256" key="5">
    <source>
        <dbReference type="ARBA" id="ARBA00023136"/>
    </source>
</evidence>
<evidence type="ECO:0000256" key="2">
    <source>
        <dbReference type="ARBA" id="ARBA00007262"/>
    </source>
</evidence>
<keyword evidence="5 6" id="KW-0472">Membrane</keyword>